<feature type="domain" description="CCHC-type" evidence="2">
    <location>
        <begin position="149"/>
        <end position="165"/>
    </location>
</feature>
<feature type="domain" description="CCHC-type" evidence="2">
    <location>
        <begin position="190"/>
        <end position="208"/>
    </location>
</feature>
<name>A0AAV8YH29_9CUCU</name>
<proteinExistence type="predicted"/>
<dbReference type="SMART" id="SM00343">
    <property type="entry name" value="ZnF_C2HC"/>
    <property type="match status" value="3"/>
</dbReference>
<comment type="caution">
    <text evidence="3">The sequence shown here is derived from an EMBL/GenBank/DDBJ whole genome shotgun (WGS) entry which is preliminary data.</text>
</comment>
<evidence type="ECO:0000259" key="2">
    <source>
        <dbReference type="SMART" id="SM00343"/>
    </source>
</evidence>
<dbReference type="AlphaFoldDB" id="A0AAV8YH29"/>
<evidence type="ECO:0000313" key="3">
    <source>
        <dbReference type="EMBL" id="KAJ8950490.1"/>
    </source>
</evidence>
<dbReference type="Proteomes" id="UP001162156">
    <property type="component" value="Unassembled WGS sequence"/>
</dbReference>
<gene>
    <name evidence="3" type="ORF">NQ314_007877</name>
</gene>
<organism evidence="3 4">
    <name type="scientific">Rhamnusium bicolor</name>
    <dbReference type="NCBI Taxonomy" id="1586634"/>
    <lineage>
        <taxon>Eukaryota</taxon>
        <taxon>Metazoa</taxon>
        <taxon>Ecdysozoa</taxon>
        <taxon>Arthropoda</taxon>
        <taxon>Hexapoda</taxon>
        <taxon>Insecta</taxon>
        <taxon>Pterygota</taxon>
        <taxon>Neoptera</taxon>
        <taxon>Endopterygota</taxon>
        <taxon>Coleoptera</taxon>
        <taxon>Polyphaga</taxon>
        <taxon>Cucujiformia</taxon>
        <taxon>Chrysomeloidea</taxon>
        <taxon>Cerambycidae</taxon>
        <taxon>Lepturinae</taxon>
        <taxon>Rhagiini</taxon>
        <taxon>Rhamnusium</taxon>
    </lineage>
</organism>
<dbReference type="InterPro" id="IPR001878">
    <property type="entry name" value="Znf_CCHC"/>
</dbReference>
<feature type="domain" description="CCHC-type" evidence="2">
    <location>
        <begin position="171"/>
        <end position="187"/>
    </location>
</feature>
<evidence type="ECO:0000313" key="4">
    <source>
        <dbReference type="Proteomes" id="UP001162156"/>
    </source>
</evidence>
<dbReference type="Gene3D" id="4.10.60.10">
    <property type="entry name" value="Zinc finger, CCHC-type"/>
    <property type="match status" value="1"/>
</dbReference>
<dbReference type="InterPro" id="IPR036875">
    <property type="entry name" value="Znf_CCHC_sf"/>
</dbReference>
<feature type="compositionally biased region" description="Basic and acidic residues" evidence="1">
    <location>
        <begin position="206"/>
        <end position="217"/>
    </location>
</feature>
<feature type="region of interest" description="Disordered" evidence="1">
    <location>
        <begin position="198"/>
        <end position="224"/>
    </location>
</feature>
<keyword evidence="4" id="KW-1185">Reference proteome</keyword>
<dbReference type="GO" id="GO:0003676">
    <property type="term" value="F:nucleic acid binding"/>
    <property type="evidence" value="ECO:0007669"/>
    <property type="project" value="InterPro"/>
</dbReference>
<reference evidence="3" key="1">
    <citation type="journal article" date="2023" name="Insect Mol. Biol.">
        <title>Genome sequencing provides insights into the evolution of gene families encoding plant cell wall-degrading enzymes in longhorned beetles.</title>
        <authorList>
            <person name="Shin N.R."/>
            <person name="Okamura Y."/>
            <person name="Kirsch R."/>
            <person name="Pauchet Y."/>
        </authorList>
    </citation>
    <scope>NUCLEOTIDE SEQUENCE</scope>
    <source>
        <strain evidence="3">RBIC_L_NR</strain>
    </source>
</reference>
<sequence>MKYVDLLKTVRQTVNPIEIGVEVQNIKKTRSGELLLTVQNGAEKLEALQKEIKEKIPEATTSRLTSKKVLHIKDLNEVSTTEEIREAISSAISVKPEIVEVRALRPAYAGRQNVTVVLVETDAVKLTNMGRVKIGWTKCRVIERKTELKCFRCWEYGHTRVQCKGPDREHLCLKCSQEGHKAAVCKNKAYCVHCNNEGHQSGSPKCPKDNEGRKSEAPRPTVNN</sequence>
<dbReference type="SUPFAM" id="SSF57756">
    <property type="entry name" value="Retrovirus zinc finger-like domains"/>
    <property type="match status" value="1"/>
</dbReference>
<dbReference type="EMBL" id="JANEYF010002172">
    <property type="protein sequence ID" value="KAJ8950490.1"/>
    <property type="molecule type" value="Genomic_DNA"/>
</dbReference>
<evidence type="ECO:0000256" key="1">
    <source>
        <dbReference type="SAM" id="MobiDB-lite"/>
    </source>
</evidence>
<dbReference type="GO" id="GO:0008270">
    <property type="term" value="F:zinc ion binding"/>
    <property type="evidence" value="ECO:0007669"/>
    <property type="project" value="InterPro"/>
</dbReference>
<protein>
    <recommendedName>
        <fullName evidence="2">CCHC-type domain-containing protein</fullName>
    </recommendedName>
</protein>
<accession>A0AAV8YH29</accession>